<comment type="caution">
    <text evidence="2">The sequence shown here is derived from an EMBL/GenBank/DDBJ whole genome shotgun (WGS) entry which is preliminary data.</text>
</comment>
<dbReference type="SUPFAM" id="SSF55729">
    <property type="entry name" value="Acyl-CoA N-acyltransferases (Nat)"/>
    <property type="match status" value="1"/>
</dbReference>
<dbReference type="PROSITE" id="PS51186">
    <property type="entry name" value="GNAT"/>
    <property type="match status" value="1"/>
</dbReference>
<dbReference type="CDD" id="cd04301">
    <property type="entry name" value="NAT_SF"/>
    <property type="match status" value="1"/>
</dbReference>
<dbReference type="Pfam" id="PF00583">
    <property type="entry name" value="Acetyltransf_1"/>
    <property type="match status" value="1"/>
</dbReference>
<dbReference type="Gene3D" id="3.40.630.30">
    <property type="match status" value="1"/>
</dbReference>
<dbReference type="eggNOG" id="ENOG502SGBX">
    <property type="taxonomic scope" value="Eukaryota"/>
</dbReference>
<sequence>MPPSHDVTFKVEHGSLSEPTKALLAQQMQLRHSDMQLPLPFVADFTPYLDPKMTVHTLWFDHDLACVGALKLLDDGETGELKTFRTQDRHLRKGAATTLLKHITKQSRTQGLSRLSLETGTMPRLYPAVELYKKLGFTVGEPFAAYTYRGDNQFLHLVL</sequence>
<reference evidence="2 3" key="1">
    <citation type="journal article" date="2011" name="J. Gen. Appl. Microbiol.">
        <title>Draft genome sequencing of the enigmatic basidiomycete Mixia osmundae.</title>
        <authorList>
            <person name="Nishida H."/>
            <person name="Nagatsuka Y."/>
            <person name="Sugiyama J."/>
        </authorList>
    </citation>
    <scope>NUCLEOTIDE SEQUENCE [LARGE SCALE GENOMIC DNA]</scope>
    <source>
        <strain evidence="3">CBS 9802 / IAM 14324 / JCM 22182 / KY 12970</strain>
    </source>
</reference>
<dbReference type="InterPro" id="IPR016181">
    <property type="entry name" value="Acyl_CoA_acyltransferase"/>
</dbReference>
<proteinExistence type="predicted"/>
<feature type="domain" description="N-acetyltransferase" evidence="1">
    <location>
        <begin position="14"/>
        <end position="159"/>
    </location>
</feature>
<protein>
    <recommendedName>
        <fullName evidence="1">N-acetyltransferase domain-containing protein</fullName>
    </recommendedName>
</protein>
<evidence type="ECO:0000313" key="3">
    <source>
        <dbReference type="Proteomes" id="UP000009131"/>
    </source>
</evidence>
<gene>
    <name evidence="2" type="primary">Mo04234</name>
    <name evidence="2" type="ORF">E5Q_04234</name>
</gene>
<keyword evidence="3" id="KW-1185">Reference proteome</keyword>
<accession>G7E3Z6</accession>
<dbReference type="AlphaFoldDB" id="G7E3Z6"/>
<dbReference type="RefSeq" id="XP_014570647.1">
    <property type="nucleotide sequence ID" value="XM_014715161.1"/>
</dbReference>
<dbReference type="HOGENOM" id="CLU_013985_11_8_1"/>
<dbReference type="InterPro" id="IPR000182">
    <property type="entry name" value="GNAT_dom"/>
</dbReference>
<dbReference type="OrthoDB" id="41532at2759"/>
<dbReference type="EMBL" id="BABT02000126">
    <property type="protein sequence ID" value="GAA97556.1"/>
    <property type="molecule type" value="Genomic_DNA"/>
</dbReference>
<evidence type="ECO:0000259" key="1">
    <source>
        <dbReference type="PROSITE" id="PS51186"/>
    </source>
</evidence>
<dbReference type="OMA" id="ADMYATS"/>
<dbReference type="Proteomes" id="UP000009131">
    <property type="component" value="Unassembled WGS sequence"/>
</dbReference>
<dbReference type="GO" id="GO:0016747">
    <property type="term" value="F:acyltransferase activity, transferring groups other than amino-acyl groups"/>
    <property type="evidence" value="ECO:0007669"/>
    <property type="project" value="InterPro"/>
</dbReference>
<reference evidence="2 3" key="2">
    <citation type="journal article" date="2012" name="Open Biol.">
        <title>Characteristics of nucleosomes and linker DNA regions on the genome of the basidiomycete Mixia osmundae revealed by mono- and dinucleosome mapping.</title>
        <authorList>
            <person name="Nishida H."/>
            <person name="Kondo S."/>
            <person name="Matsumoto T."/>
            <person name="Suzuki Y."/>
            <person name="Yoshikawa H."/>
            <person name="Taylor T.D."/>
            <person name="Sugiyama J."/>
        </authorList>
    </citation>
    <scope>NUCLEOTIDE SEQUENCE [LARGE SCALE GENOMIC DNA]</scope>
    <source>
        <strain evidence="3">CBS 9802 / IAM 14324 / JCM 22182 / KY 12970</strain>
    </source>
</reference>
<dbReference type="InParanoid" id="G7E3Z6"/>
<evidence type="ECO:0000313" key="2">
    <source>
        <dbReference type="EMBL" id="GAA97556.1"/>
    </source>
</evidence>
<name>G7E3Z6_MIXOS</name>
<organism evidence="2 3">
    <name type="scientific">Mixia osmundae (strain CBS 9802 / IAM 14324 / JCM 22182 / KY 12970)</name>
    <dbReference type="NCBI Taxonomy" id="764103"/>
    <lineage>
        <taxon>Eukaryota</taxon>
        <taxon>Fungi</taxon>
        <taxon>Dikarya</taxon>
        <taxon>Basidiomycota</taxon>
        <taxon>Pucciniomycotina</taxon>
        <taxon>Mixiomycetes</taxon>
        <taxon>Mixiales</taxon>
        <taxon>Mixiaceae</taxon>
        <taxon>Mixia</taxon>
    </lineage>
</organism>